<gene>
    <name evidence="1" type="ORF">BFL38_10600</name>
</gene>
<dbReference type="AlphaFoldDB" id="A0A1E5NI75"/>
<proteinExistence type="predicted"/>
<name>A0A1E5NI75_9SPIR</name>
<organism evidence="1 2">
    <name type="scientific">Brachyspira hampsonii</name>
    <dbReference type="NCBI Taxonomy" id="1287055"/>
    <lineage>
        <taxon>Bacteria</taxon>
        <taxon>Pseudomonadati</taxon>
        <taxon>Spirochaetota</taxon>
        <taxon>Spirochaetia</taxon>
        <taxon>Brachyspirales</taxon>
        <taxon>Brachyspiraceae</taxon>
        <taxon>Brachyspira</taxon>
    </lineage>
</organism>
<dbReference type="EMBL" id="MDCO01000001">
    <property type="protein sequence ID" value="OEJ15899.1"/>
    <property type="molecule type" value="Genomic_DNA"/>
</dbReference>
<comment type="caution">
    <text evidence="1">The sequence shown here is derived from an EMBL/GenBank/DDBJ whole genome shotgun (WGS) entry which is preliminary data.</text>
</comment>
<sequence>MICDICKKNINDDEILEGQINIKYKDKDGIEKEKEKEGKLCISCLEGLSKYMGIPITIVCEEEDNEE</sequence>
<protein>
    <submittedName>
        <fullName evidence="1">Uncharacterized protein</fullName>
    </submittedName>
</protein>
<evidence type="ECO:0000313" key="1">
    <source>
        <dbReference type="EMBL" id="OEJ15899.1"/>
    </source>
</evidence>
<reference evidence="1 2" key="1">
    <citation type="submission" date="2016-08" db="EMBL/GenBank/DDBJ databases">
        <title>Characterization and recognition of Brachyspira hampsonii sp. nov., a novel intestinal spirochete that is pathogenic to pigs.</title>
        <authorList>
            <person name="Mirajkar N."/>
            <person name="La T."/>
            <person name="Phillips N."/>
            <person name="Hampson D."/>
            <person name="Gebhart C."/>
        </authorList>
    </citation>
    <scope>NUCLEOTIDE SEQUENCE [LARGE SCALE GENOMIC DNA]</scope>
    <source>
        <strain evidence="1 2">P280/1</strain>
    </source>
</reference>
<dbReference type="Proteomes" id="UP000095247">
    <property type="component" value="Unassembled WGS sequence"/>
</dbReference>
<evidence type="ECO:0000313" key="2">
    <source>
        <dbReference type="Proteomes" id="UP000095247"/>
    </source>
</evidence>
<dbReference type="RefSeq" id="WP_069725373.1">
    <property type="nucleotide sequence ID" value="NZ_MDCO01000001.1"/>
</dbReference>
<accession>A0A1E5NI75</accession>